<dbReference type="SMART" id="SM00926">
    <property type="entry name" value="Molybdop_Fe4S4"/>
    <property type="match status" value="1"/>
</dbReference>
<evidence type="ECO:0000256" key="16">
    <source>
        <dbReference type="ARBA" id="ARBA00023063"/>
    </source>
</evidence>
<evidence type="ECO:0000313" key="21">
    <source>
        <dbReference type="Proteomes" id="UP001589748"/>
    </source>
</evidence>
<evidence type="ECO:0000256" key="8">
    <source>
        <dbReference type="ARBA" id="ARBA00022630"/>
    </source>
</evidence>
<comment type="cofactor">
    <cofactor evidence="2">
        <name>Mo-bis(molybdopterin guanine dinucleotide)</name>
        <dbReference type="ChEBI" id="CHEBI:60539"/>
    </cofactor>
</comment>
<proteinExistence type="inferred from homology"/>
<comment type="cofactor">
    <cofactor evidence="4">
        <name>FAD</name>
        <dbReference type="ChEBI" id="CHEBI:57692"/>
    </cofactor>
</comment>
<sequence length="1338" mass="145641">MGSEQTVKSACSYCGVGCGMVLRVGTDDTGRRRVLQVSGDKEHPANRGRLCTKGSTSADMLAAGGRLETAVVRPERGARPEPVALDAAVELVARRLRETVEQHGPDAVALYVSGQMTLEAQYLATKLARGYLRTSRLESNSRLCMASAGTGYKQSLGSDGPPGSYADFDATDLFFVAGSNTADCHPILFLRMMDRVRAGARLIVVDPRRTATADKADLHLALRPGTDLALLNGLLHLLVARGAVDHAFIAEHTTGWDSMPEFLADYHPEAVAGITGLEVADLRTAAAWIAEAGNWISLWTMGLNQSTQGTWNTNAICNLHLATGAIGRIGSGPFSLTGQPNAMGGREMGYMGPGLPGQRSVLDAVDRAFVEDVWGLAPGTVRDAVTPGTIDLYRRMADGEIKACWVICTNPVASVANRRTVIQALERCEFVVAQDAFADTETNAYADVLLPAALWAEAEGVTVNSERNLTLLQQAVDPVGDALPDWQLIARVATAMGFPGFDFPDAAAVLEEITRFANPRTGYDLRGVSYERLRRTPVQWPAPPGDDDDRHPLRYLNDGVSRTLVERPDGTRPRLAFATPDGRAVFHPRPWVPAAELPDDDYPFVLSTGRLPHQWHTMTKTGKVAKLVKLDPDPFVELSAEDAERLGIAAGDQVEVASRRGRAVLPARIGDRVRVGSCFAPFHWNDTYGEYLAVNAVTNDAVDAESFQPEFKVCAVTLTRVGPAVAADDPGQRSGSVAAGSTEVVEDPALDERQRYYLAGFLRGYDRRPEGVPVLPASAPFDGGVRAWVDGLLAGMFSRAEDAGGTPAGRVLLLYGSQTGNAEDHAGEYAEQLQQAGFVVESRELDAAEPDQLSGADAVLVVASTFGDGGAPDNAGSFWDRIAAPDAPPLSDTRFAVLALGDSSYDDFCGFGRRLDGRLAELGGQRITERVDCEPGEKDKADAWFGTVRERLAPTPSGPAPATPPAVVPQARQAPVSYSRSHPLSTTTTLNRRLNREGSSKEVRQVGFALPADFTYEAGDALGVWPVNSPEVVEEFLRRSGVEASATIEVAGVGRTGWADAATHHLELLRVTPDVVAWVAERTRGRRVDHPEKYLVDHTLLDLLADHPVDVHPEEWRSLLKPLQPRQYSISSSPLTDPGEVQLTMSTVRFGRPDRRREGVCSSYLADRVGDTPVRIFPQRAKHFRPPTDPATPMVMVGPGTGVAPFRAFLHHRRALGHTGPNWLFFGERSSTTDWYYRDELEGMRDDGFLTRLSLAFSRDQPQKVYVQDRMRQFGHDLWRWLEDGAHLYVCGDAARMAKDVDAALREVVARHGHRSDDEAAEYVKQLSREKRYSRDVY</sequence>
<keyword evidence="8" id="KW-0285">Flavoprotein</keyword>
<dbReference type="InterPro" id="IPR017938">
    <property type="entry name" value="Riboflavin_synthase-like_b-brl"/>
</dbReference>
<dbReference type="PROSITE" id="PS50902">
    <property type="entry name" value="FLAVODOXIN_LIKE"/>
    <property type="match status" value="1"/>
</dbReference>
<keyword evidence="13" id="KW-0560">Oxidoreductase</keyword>
<dbReference type="PROSITE" id="PS51384">
    <property type="entry name" value="FAD_FR"/>
    <property type="match status" value="1"/>
</dbReference>
<keyword evidence="14" id="KW-0408">Iron</keyword>
<comment type="cofactor">
    <cofactor evidence="3">
        <name>[4Fe-4S] cluster</name>
        <dbReference type="ChEBI" id="CHEBI:49883"/>
    </cofactor>
</comment>
<feature type="domain" description="4Fe-4S Mo/W bis-MGD-type" evidence="19">
    <location>
        <begin position="4"/>
        <end position="65"/>
    </location>
</feature>
<dbReference type="Pfam" id="PF01568">
    <property type="entry name" value="Molydop_binding"/>
    <property type="match status" value="1"/>
</dbReference>
<keyword evidence="6" id="KW-0004">4Fe-4S</keyword>
<dbReference type="Gene3D" id="2.40.30.10">
    <property type="entry name" value="Translation factors"/>
    <property type="match status" value="1"/>
</dbReference>
<evidence type="ECO:0000256" key="4">
    <source>
        <dbReference type="ARBA" id="ARBA00001974"/>
    </source>
</evidence>
<dbReference type="PRINTS" id="PR00371">
    <property type="entry name" value="FPNCR"/>
</dbReference>
<dbReference type="Gene3D" id="1.20.990.10">
    <property type="entry name" value="NADPH-cytochrome p450 Reductase, Chain A, domain 3"/>
    <property type="match status" value="1"/>
</dbReference>
<dbReference type="Pfam" id="PF00258">
    <property type="entry name" value="Flavodoxin_1"/>
    <property type="match status" value="1"/>
</dbReference>
<dbReference type="InterPro" id="IPR009010">
    <property type="entry name" value="Asp_de-COase-like_dom_sf"/>
</dbReference>
<dbReference type="CDD" id="cd02754">
    <property type="entry name" value="MopB_Nitrate-R-NapA-like"/>
    <property type="match status" value="1"/>
</dbReference>
<keyword evidence="15" id="KW-0411">Iron-sulfur</keyword>
<dbReference type="InterPro" id="IPR041957">
    <property type="entry name" value="CT_Nitrate-R-NapA-like"/>
</dbReference>
<keyword evidence="16" id="KW-0534">Nitrate assimilation</keyword>
<comment type="caution">
    <text evidence="20">The sequence shown here is derived from an EMBL/GenBank/DDBJ whole genome shotgun (WGS) entry which is preliminary data.</text>
</comment>
<dbReference type="Pfam" id="PF00384">
    <property type="entry name" value="Molybdopterin"/>
    <property type="match status" value="1"/>
</dbReference>
<dbReference type="InterPro" id="IPR039261">
    <property type="entry name" value="FNR_nucleotide-bd"/>
</dbReference>
<dbReference type="RefSeq" id="WP_380139845.1">
    <property type="nucleotide sequence ID" value="NZ_JBHLUI010000012.1"/>
</dbReference>
<comment type="cofactor">
    <cofactor evidence="1">
        <name>FMN</name>
        <dbReference type="ChEBI" id="CHEBI:58210"/>
    </cofactor>
</comment>
<keyword evidence="12" id="KW-0521">NADP</keyword>
<evidence type="ECO:0000256" key="9">
    <source>
        <dbReference type="ARBA" id="ARBA00022643"/>
    </source>
</evidence>
<dbReference type="InterPro" id="IPR050123">
    <property type="entry name" value="Prok_molybdopt-oxidoreductase"/>
</dbReference>
<dbReference type="PROSITE" id="PS00551">
    <property type="entry name" value="MOLYBDOPTERIN_PROK_1"/>
    <property type="match status" value="1"/>
</dbReference>
<feature type="domain" description="FAD-binding FR-type" evidence="18">
    <location>
        <begin position="981"/>
        <end position="1187"/>
    </location>
</feature>
<dbReference type="InterPro" id="IPR023173">
    <property type="entry name" value="NADPH_Cyt_P450_Rdtase_alpha"/>
</dbReference>
<dbReference type="SUPFAM" id="SSF52343">
    <property type="entry name" value="Ferredoxin reductase-like, C-terminal NADP-linked domain"/>
    <property type="match status" value="1"/>
</dbReference>
<keyword evidence="11" id="KW-0274">FAD</keyword>
<dbReference type="InterPro" id="IPR001709">
    <property type="entry name" value="Flavoprot_Pyr_Nucl_cyt_Rdtase"/>
</dbReference>
<comment type="similarity">
    <text evidence="5">Belongs to the prokaryotic molybdopterin-containing oxidoreductase family. NasA/NapA/NarB subfamily.</text>
</comment>
<evidence type="ECO:0000256" key="10">
    <source>
        <dbReference type="ARBA" id="ARBA00022723"/>
    </source>
</evidence>
<dbReference type="InterPro" id="IPR008254">
    <property type="entry name" value="Flavodoxin/NO_synth"/>
</dbReference>
<dbReference type="PRINTS" id="PR00369">
    <property type="entry name" value="FLAVODOXIN"/>
</dbReference>
<evidence type="ECO:0000256" key="7">
    <source>
        <dbReference type="ARBA" id="ARBA00022505"/>
    </source>
</evidence>
<dbReference type="InterPro" id="IPR006963">
    <property type="entry name" value="Mopterin_OxRdtase_4Fe-4S_dom"/>
</dbReference>
<dbReference type="InterPro" id="IPR017927">
    <property type="entry name" value="FAD-bd_FR_type"/>
</dbReference>
<dbReference type="SUPFAM" id="SSF63380">
    <property type="entry name" value="Riboflavin synthase domain-like"/>
    <property type="match status" value="1"/>
</dbReference>
<feature type="domain" description="Flavodoxin-like" evidence="17">
    <location>
        <begin position="811"/>
        <end position="949"/>
    </location>
</feature>
<dbReference type="InterPro" id="IPR006656">
    <property type="entry name" value="Mopterin_OxRdtase"/>
</dbReference>
<dbReference type="Proteomes" id="UP001589748">
    <property type="component" value="Unassembled WGS sequence"/>
</dbReference>
<evidence type="ECO:0000256" key="2">
    <source>
        <dbReference type="ARBA" id="ARBA00001942"/>
    </source>
</evidence>
<dbReference type="CDD" id="cd02791">
    <property type="entry name" value="MopB_CT_Nitrate-R-NapA-like"/>
    <property type="match status" value="1"/>
</dbReference>
<evidence type="ECO:0000256" key="1">
    <source>
        <dbReference type="ARBA" id="ARBA00001917"/>
    </source>
</evidence>
<evidence type="ECO:0000256" key="11">
    <source>
        <dbReference type="ARBA" id="ARBA00022827"/>
    </source>
</evidence>
<dbReference type="InterPro" id="IPR027467">
    <property type="entry name" value="MopterinOxRdtase_cofactor_BS"/>
</dbReference>
<dbReference type="Pfam" id="PF04879">
    <property type="entry name" value="Molybdop_Fe4S4"/>
    <property type="match status" value="1"/>
</dbReference>
<evidence type="ECO:0000256" key="5">
    <source>
        <dbReference type="ARBA" id="ARBA00008747"/>
    </source>
</evidence>
<dbReference type="SUPFAM" id="SSF53706">
    <property type="entry name" value="Formate dehydrogenase/DMSO reductase, domains 1-3"/>
    <property type="match status" value="1"/>
</dbReference>
<evidence type="ECO:0000313" key="20">
    <source>
        <dbReference type="EMBL" id="MFB9375829.1"/>
    </source>
</evidence>
<evidence type="ECO:0000259" key="18">
    <source>
        <dbReference type="PROSITE" id="PS51384"/>
    </source>
</evidence>
<dbReference type="CDD" id="cd06199">
    <property type="entry name" value="SiR"/>
    <property type="match status" value="1"/>
</dbReference>
<evidence type="ECO:0000256" key="14">
    <source>
        <dbReference type="ARBA" id="ARBA00023004"/>
    </source>
</evidence>
<evidence type="ECO:0000256" key="13">
    <source>
        <dbReference type="ARBA" id="ARBA00023002"/>
    </source>
</evidence>
<dbReference type="SUPFAM" id="SSF52218">
    <property type="entry name" value="Flavoproteins"/>
    <property type="match status" value="1"/>
</dbReference>
<keyword evidence="9" id="KW-0288">FMN</keyword>
<dbReference type="Pfam" id="PF00667">
    <property type="entry name" value="FAD_binding_1"/>
    <property type="match status" value="1"/>
</dbReference>
<dbReference type="Gene3D" id="3.40.50.80">
    <property type="entry name" value="Nucleotide-binding domain of ferredoxin-NADP reductase (FNR) module"/>
    <property type="match status" value="1"/>
</dbReference>
<dbReference type="InterPro" id="IPR006657">
    <property type="entry name" value="MoPterin_dinucl-bd_dom"/>
</dbReference>
<dbReference type="EMBL" id="JBHMDM010000001">
    <property type="protein sequence ID" value="MFB9375829.1"/>
    <property type="molecule type" value="Genomic_DNA"/>
</dbReference>
<protein>
    <submittedName>
        <fullName evidence="20">Molybdopterin-dependent oxidoreductase</fullName>
    </submittedName>
</protein>
<dbReference type="InterPro" id="IPR001433">
    <property type="entry name" value="OxRdtase_FAD/NAD-bd"/>
</dbReference>
<evidence type="ECO:0000256" key="15">
    <source>
        <dbReference type="ARBA" id="ARBA00023014"/>
    </source>
</evidence>
<organism evidence="20 21">
    <name type="scientific">Kineococcus gynurae</name>
    <dbReference type="NCBI Taxonomy" id="452979"/>
    <lineage>
        <taxon>Bacteria</taxon>
        <taxon>Bacillati</taxon>
        <taxon>Actinomycetota</taxon>
        <taxon>Actinomycetes</taxon>
        <taxon>Kineosporiales</taxon>
        <taxon>Kineosporiaceae</taxon>
        <taxon>Kineococcus</taxon>
    </lineage>
</organism>
<evidence type="ECO:0000259" key="17">
    <source>
        <dbReference type="PROSITE" id="PS50902"/>
    </source>
</evidence>
<dbReference type="Gene3D" id="2.40.40.20">
    <property type="match status" value="1"/>
</dbReference>
<dbReference type="PANTHER" id="PTHR43105:SF9">
    <property type="entry name" value="NADPH-FE(3+) OXIDOREDUCTASE SUBUNIT ALPHA"/>
    <property type="match status" value="1"/>
</dbReference>
<evidence type="ECO:0000256" key="12">
    <source>
        <dbReference type="ARBA" id="ARBA00022857"/>
    </source>
</evidence>
<evidence type="ECO:0000256" key="6">
    <source>
        <dbReference type="ARBA" id="ARBA00022485"/>
    </source>
</evidence>
<dbReference type="SUPFAM" id="SSF50692">
    <property type="entry name" value="ADC-like"/>
    <property type="match status" value="1"/>
</dbReference>
<dbReference type="Gene3D" id="3.40.228.10">
    <property type="entry name" value="Dimethylsulfoxide Reductase, domain 2"/>
    <property type="match status" value="1"/>
</dbReference>
<keyword evidence="7" id="KW-0500">Molybdenum</keyword>
<keyword evidence="10" id="KW-0479">Metal-binding</keyword>
<dbReference type="InterPro" id="IPR001094">
    <property type="entry name" value="Flavdoxin-like"/>
</dbReference>
<evidence type="ECO:0000259" key="19">
    <source>
        <dbReference type="PROSITE" id="PS51669"/>
    </source>
</evidence>
<dbReference type="InterPro" id="IPR029039">
    <property type="entry name" value="Flavoprotein-like_sf"/>
</dbReference>
<dbReference type="PANTHER" id="PTHR43105">
    <property type="entry name" value="RESPIRATORY NITRATE REDUCTASE"/>
    <property type="match status" value="1"/>
</dbReference>
<reference evidence="20 21" key="1">
    <citation type="submission" date="2024-09" db="EMBL/GenBank/DDBJ databases">
        <authorList>
            <person name="Sun Q."/>
            <person name="Mori K."/>
        </authorList>
    </citation>
    <scope>NUCLEOTIDE SEQUENCE [LARGE SCALE GENOMIC DNA]</scope>
    <source>
        <strain evidence="20 21">TISTR 1856</strain>
    </source>
</reference>
<gene>
    <name evidence="20" type="ORF">ACFFVI_02500</name>
</gene>
<dbReference type="Gene3D" id="3.40.50.740">
    <property type="match status" value="1"/>
</dbReference>
<dbReference type="Gene3D" id="2.20.25.90">
    <property type="entry name" value="ADC-like domains"/>
    <property type="match status" value="1"/>
</dbReference>
<keyword evidence="21" id="KW-1185">Reference proteome</keyword>
<evidence type="ECO:0000256" key="3">
    <source>
        <dbReference type="ARBA" id="ARBA00001966"/>
    </source>
</evidence>
<name>A0ABV5LP05_9ACTN</name>
<dbReference type="Gene3D" id="3.40.50.360">
    <property type="match status" value="1"/>
</dbReference>
<dbReference type="Pfam" id="PF00175">
    <property type="entry name" value="NAD_binding_1"/>
    <property type="match status" value="1"/>
</dbReference>
<accession>A0ABV5LP05</accession>
<dbReference type="PROSITE" id="PS51669">
    <property type="entry name" value="4FE4S_MOW_BIS_MGD"/>
    <property type="match status" value="1"/>
</dbReference>
<dbReference type="InterPro" id="IPR003097">
    <property type="entry name" value="CysJ-like_FAD-binding"/>
</dbReference>